<dbReference type="GO" id="GO:0015628">
    <property type="term" value="P:protein secretion by the type II secretion system"/>
    <property type="evidence" value="ECO:0007669"/>
    <property type="project" value="InterPro"/>
</dbReference>
<accession>A6DF59</accession>
<keyword evidence="2" id="KW-0472">Membrane</keyword>
<dbReference type="InterPro" id="IPR045584">
    <property type="entry name" value="Pilin-like"/>
</dbReference>
<dbReference type="Gene3D" id="3.30.700.10">
    <property type="entry name" value="Glycoprotein, Type 4 Pilin"/>
    <property type="match status" value="1"/>
</dbReference>
<dbReference type="RefSeq" id="WP_007276561.1">
    <property type="nucleotide sequence ID" value="NZ_ABCK01000001.1"/>
</dbReference>
<dbReference type="Proteomes" id="UP000004947">
    <property type="component" value="Unassembled WGS sequence"/>
</dbReference>
<keyword evidence="1" id="KW-0488">Methylation</keyword>
<comment type="caution">
    <text evidence="3">The sequence shown here is derived from an EMBL/GenBank/DDBJ whole genome shotgun (WGS) entry which is preliminary data.</text>
</comment>
<dbReference type="PANTHER" id="PTHR30093">
    <property type="entry name" value="GENERAL SECRETION PATHWAY PROTEIN G"/>
    <property type="match status" value="1"/>
</dbReference>
<dbReference type="GO" id="GO:0015627">
    <property type="term" value="C:type II protein secretion system complex"/>
    <property type="evidence" value="ECO:0007669"/>
    <property type="project" value="InterPro"/>
</dbReference>
<dbReference type="InterPro" id="IPR012902">
    <property type="entry name" value="N_methyl_site"/>
</dbReference>
<dbReference type="PRINTS" id="PR00813">
    <property type="entry name" value="BCTERIALGSPG"/>
</dbReference>
<proteinExistence type="predicted"/>
<evidence type="ECO:0000256" key="1">
    <source>
        <dbReference type="ARBA" id="ARBA00022481"/>
    </source>
</evidence>
<dbReference type="NCBIfam" id="TIGR02532">
    <property type="entry name" value="IV_pilin_GFxxxE"/>
    <property type="match status" value="1"/>
</dbReference>
<organism evidence="3 4">
    <name type="scientific">Lentisphaera araneosa HTCC2155</name>
    <dbReference type="NCBI Taxonomy" id="313628"/>
    <lineage>
        <taxon>Bacteria</taxon>
        <taxon>Pseudomonadati</taxon>
        <taxon>Lentisphaerota</taxon>
        <taxon>Lentisphaeria</taxon>
        <taxon>Lentisphaerales</taxon>
        <taxon>Lentisphaeraceae</taxon>
        <taxon>Lentisphaera</taxon>
    </lineage>
</organism>
<dbReference type="Pfam" id="PF07963">
    <property type="entry name" value="N_methyl"/>
    <property type="match status" value="1"/>
</dbReference>
<keyword evidence="2" id="KW-0812">Transmembrane</keyword>
<protein>
    <recommendedName>
        <fullName evidence="5">Type II secretion system protein</fullName>
    </recommendedName>
</protein>
<keyword evidence="2" id="KW-1133">Transmembrane helix</keyword>
<name>A6DF59_9BACT</name>
<dbReference type="STRING" id="313628.LNTAR_16853"/>
<dbReference type="eggNOG" id="COG4968">
    <property type="taxonomic scope" value="Bacteria"/>
</dbReference>
<evidence type="ECO:0000313" key="3">
    <source>
        <dbReference type="EMBL" id="EDM29439.1"/>
    </source>
</evidence>
<sequence>MIMIKKRASFSLIEILVVVAIIGILSSLLLPVLSKTRKKAKTVLCKNNLKTMHLASALYADDNDEYFTPYVTGINVTWDDLYSDYDGRNLSQDQREKVRLQSTVSADVKKTNELYKCPSDSIERDSRFFTRSYVINRSIGGGGTSISRSDLTQATITPFHTTKIRVYNRLGEGNNSYADAFGDVILQSADNTSTLYPGLHGTWSFNYLFCDGHVETRVYSAFDVSDWDPTH</sequence>
<evidence type="ECO:0000256" key="2">
    <source>
        <dbReference type="SAM" id="Phobius"/>
    </source>
</evidence>
<feature type="transmembrane region" description="Helical" evidence="2">
    <location>
        <begin position="12"/>
        <end position="33"/>
    </location>
</feature>
<evidence type="ECO:0000313" key="4">
    <source>
        <dbReference type="Proteomes" id="UP000004947"/>
    </source>
</evidence>
<keyword evidence="4" id="KW-1185">Reference proteome</keyword>
<gene>
    <name evidence="3" type="ORF">LNTAR_16853</name>
</gene>
<dbReference type="SUPFAM" id="SSF54523">
    <property type="entry name" value="Pili subunits"/>
    <property type="match status" value="1"/>
</dbReference>
<dbReference type="InterPro" id="IPR000983">
    <property type="entry name" value="Bac_GSPG_pilin"/>
</dbReference>
<reference evidence="3 4" key="1">
    <citation type="journal article" date="2010" name="J. Bacteriol.">
        <title>Genome sequence of Lentisphaera araneosa HTCC2155T, the type species of the order Lentisphaerales in the phylum Lentisphaerae.</title>
        <authorList>
            <person name="Thrash J.C."/>
            <person name="Cho J.C."/>
            <person name="Vergin K.L."/>
            <person name="Morris R.M."/>
            <person name="Giovannoni S.J."/>
        </authorList>
    </citation>
    <scope>NUCLEOTIDE SEQUENCE [LARGE SCALE GENOMIC DNA]</scope>
    <source>
        <strain evidence="3 4">HTCC2155</strain>
    </source>
</reference>
<evidence type="ECO:0008006" key="5">
    <source>
        <dbReference type="Google" id="ProtNLM"/>
    </source>
</evidence>
<dbReference type="AlphaFoldDB" id="A6DF59"/>
<dbReference type="EMBL" id="ABCK01000001">
    <property type="protein sequence ID" value="EDM29439.1"/>
    <property type="molecule type" value="Genomic_DNA"/>
</dbReference>